<evidence type="ECO:0000256" key="4">
    <source>
        <dbReference type="ARBA" id="ARBA00022964"/>
    </source>
</evidence>
<feature type="binding site" evidence="9">
    <location>
        <begin position="36"/>
        <end position="40"/>
    </location>
    <ligand>
        <name>substrate</name>
    </ligand>
</feature>
<dbReference type="FunFam" id="1.20.58.480:FF:000001">
    <property type="entry name" value="Tryptophan 2,3-dioxygenase"/>
    <property type="match status" value="1"/>
</dbReference>
<dbReference type="Gene3D" id="1.20.58.480">
    <property type="match status" value="1"/>
</dbReference>
<comment type="pathway">
    <text evidence="9">Amino-acid degradation; L-tryptophan degradation via kynurenine pathway; L-kynurenine from L-tryptophan: step 1/2.</text>
</comment>
<evidence type="ECO:0000313" key="10">
    <source>
        <dbReference type="EMBL" id="MBB6472652.1"/>
    </source>
</evidence>
<dbReference type="GO" id="GO:0020037">
    <property type="term" value="F:heme binding"/>
    <property type="evidence" value="ECO:0007669"/>
    <property type="project" value="UniProtKB-UniRule"/>
</dbReference>
<gene>
    <name evidence="9" type="primary">kynA</name>
    <name evidence="10" type="ORF">BJ992_002083</name>
</gene>
<evidence type="ECO:0000256" key="9">
    <source>
        <dbReference type="HAMAP-Rule" id="MF_01972"/>
    </source>
</evidence>
<comment type="catalytic activity">
    <reaction evidence="8 9">
        <text>L-tryptophan + O2 = N-formyl-L-kynurenine</text>
        <dbReference type="Rhea" id="RHEA:24536"/>
        <dbReference type="ChEBI" id="CHEBI:15379"/>
        <dbReference type="ChEBI" id="CHEBI:57912"/>
        <dbReference type="ChEBI" id="CHEBI:58629"/>
        <dbReference type="EC" id="1.13.11.11"/>
    </reaction>
</comment>
<evidence type="ECO:0000256" key="5">
    <source>
        <dbReference type="ARBA" id="ARBA00023002"/>
    </source>
</evidence>
<comment type="function">
    <text evidence="9">Heme-dependent dioxygenase that catalyzes the oxidative cleavage of the L-tryptophan (L-Trp) pyrrole ring and converts L-tryptophan to N-formyl-L-kynurenine. Catalyzes the oxidative cleavage of the indole moiety.</text>
</comment>
<dbReference type="HAMAP" id="MF_01972">
    <property type="entry name" value="T23O"/>
    <property type="match status" value="1"/>
</dbReference>
<dbReference type="GO" id="GO:0046872">
    <property type="term" value="F:metal ion binding"/>
    <property type="evidence" value="ECO:0007669"/>
    <property type="project" value="UniProtKB-KW"/>
</dbReference>
<dbReference type="PANTHER" id="PTHR10138:SF0">
    <property type="entry name" value="TRYPTOPHAN 2,3-DIOXYGENASE"/>
    <property type="match status" value="1"/>
</dbReference>
<dbReference type="PANTHER" id="PTHR10138">
    <property type="entry name" value="TRYPTOPHAN 2,3-DIOXYGENASE"/>
    <property type="match status" value="1"/>
</dbReference>
<evidence type="ECO:0000256" key="7">
    <source>
        <dbReference type="ARBA" id="ARBA00023079"/>
    </source>
</evidence>
<evidence type="ECO:0000313" key="11">
    <source>
        <dbReference type="Proteomes" id="UP000555564"/>
    </source>
</evidence>
<reference evidence="10 11" key="1">
    <citation type="submission" date="2020-08" db="EMBL/GenBank/DDBJ databases">
        <title>Sequencing the genomes of 1000 actinobacteria strains.</title>
        <authorList>
            <person name="Klenk H.-P."/>
        </authorList>
    </citation>
    <scope>NUCLEOTIDE SEQUENCE [LARGE SCALE GENOMIC DNA]</scope>
    <source>
        <strain evidence="10 11">DSM 44936</strain>
    </source>
</reference>
<dbReference type="AlphaFoldDB" id="A0A7X0M5Y3"/>
<keyword evidence="6 9" id="KW-0408">Iron</keyword>
<keyword evidence="11" id="KW-1185">Reference proteome</keyword>
<dbReference type="GO" id="GO:0019442">
    <property type="term" value="P:L-tryptophan catabolic process to acetyl-CoA"/>
    <property type="evidence" value="ECO:0007669"/>
    <property type="project" value="TreeGrafter"/>
</dbReference>
<dbReference type="RefSeq" id="WP_343072586.1">
    <property type="nucleotide sequence ID" value="NZ_BAAALO010000030.1"/>
</dbReference>
<dbReference type="SUPFAM" id="SSF140959">
    <property type="entry name" value="Indolic compounds 2,3-dioxygenase-like"/>
    <property type="match status" value="1"/>
</dbReference>
<comment type="similarity">
    <text evidence="9">Belongs to the tryptophan 2,3-dioxygenase family.</text>
</comment>
<dbReference type="EMBL" id="JACHIU010000001">
    <property type="protein sequence ID" value="MBB6472652.1"/>
    <property type="molecule type" value="Genomic_DNA"/>
</dbReference>
<keyword evidence="5 9" id="KW-0560">Oxidoreductase</keyword>
<feature type="binding site" evidence="9">
    <location>
        <position position="236"/>
    </location>
    <ligand>
        <name>substrate</name>
    </ligand>
</feature>
<evidence type="ECO:0000256" key="3">
    <source>
        <dbReference type="ARBA" id="ARBA00022723"/>
    </source>
</evidence>
<feature type="binding site" description="axial binding residue" evidence="9">
    <location>
        <position position="222"/>
    </location>
    <ligand>
        <name>heme</name>
        <dbReference type="ChEBI" id="CHEBI:30413"/>
    </ligand>
    <ligandPart>
        <name>Fe</name>
        <dbReference type="ChEBI" id="CHEBI:18248"/>
    </ligandPart>
</feature>
<comment type="caution">
    <text evidence="9">Lacks conserved residue(s) required for the propagation of feature annotation.</text>
</comment>
<evidence type="ECO:0000256" key="2">
    <source>
        <dbReference type="ARBA" id="ARBA00022617"/>
    </source>
</evidence>
<dbReference type="InterPro" id="IPR004981">
    <property type="entry name" value="Trp_2_3_dOase"/>
</dbReference>
<dbReference type="GO" id="GO:0019441">
    <property type="term" value="P:L-tryptophan catabolic process to kynurenine"/>
    <property type="evidence" value="ECO:0007669"/>
    <property type="project" value="UniProtKB-UniRule"/>
</dbReference>
<evidence type="ECO:0000256" key="8">
    <source>
        <dbReference type="ARBA" id="ARBA00050412"/>
    </source>
</evidence>
<evidence type="ECO:0000256" key="6">
    <source>
        <dbReference type="ARBA" id="ARBA00023004"/>
    </source>
</evidence>
<dbReference type="GO" id="GO:0004833">
    <property type="term" value="F:L-tryptophan 2,3-dioxygenase activity"/>
    <property type="evidence" value="ECO:0007669"/>
    <property type="project" value="UniProtKB-UniRule"/>
</dbReference>
<dbReference type="UniPathway" id="UPA00333">
    <property type="reaction ID" value="UER00453"/>
</dbReference>
<dbReference type="InterPro" id="IPR037217">
    <property type="entry name" value="Trp/Indoleamine_2_3_dOase-like"/>
</dbReference>
<evidence type="ECO:0000256" key="1">
    <source>
        <dbReference type="ARBA" id="ARBA00011881"/>
    </source>
</evidence>
<comment type="subunit">
    <text evidence="1 9">Homotetramer.</text>
</comment>
<proteinExistence type="inferred from homology"/>
<dbReference type="EC" id="1.13.11.11" evidence="9"/>
<protein>
    <recommendedName>
        <fullName evidence="9">Tryptophan 2,3-dioxygenase</fullName>
        <shortName evidence="9">TDO</shortName>
        <ecNumber evidence="9">1.13.11.11</ecNumber>
    </recommendedName>
    <alternativeName>
        <fullName evidence="9">Tryptamin 2,3-dioxygenase</fullName>
    </alternativeName>
    <alternativeName>
        <fullName evidence="9">Tryptophan oxygenase</fullName>
        <shortName evidence="9">TO</shortName>
        <shortName evidence="9">TRPO</shortName>
    </alternativeName>
    <alternativeName>
        <fullName evidence="9">Tryptophan pyrrolase</fullName>
    </alternativeName>
    <alternativeName>
        <fullName evidence="9">Tryptophanase</fullName>
    </alternativeName>
</protein>
<feature type="binding site" evidence="9">
    <location>
        <position position="102"/>
    </location>
    <ligand>
        <name>substrate</name>
    </ligand>
</feature>
<keyword evidence="7 9" id="KW-0823">Tryptophan catabolism</keyword>
<dbReference type="Pfam" id="PF03301">
    <property type="entry name" value="Trp_dioxygenase"/>
    <property type="match status" value="2"/>
</dbReference>
<comment type="caution">
    <text evidence="10">The sequence shown here is derived from an EMBL/GenBank/DDBJ whole genome shotgun (WGS) entry which is preliminary data.</text>
</comment>
<sequence>MILERSEVLTYSSYLSLDEVLVAQRPRSGKHDEMLFIVVHQVYELWFKQLLHEFRKLQQDLTEGSTAHALATLQRSLKIFKMAVAQMDVMETMTPRQFIAFRDSLGTGSGFQSAQFREIEAVLGRRDRRVLAAYPKGSAELARLESATTRPSLYDSLLTYLFIRGYAVPHEMLKRDVTQPLEPSEAVQEVLRQVYADDSGASHICERLIDLDEGMQEWRYRHVKMVERIIGDRTGTGGSTGAHYLRGTLFAPMFPDLWAVRGRL</sequence>
<organism evidence="10 11">
    <name type="scientific">Sphaerisporangium rubeum</name>
    <dbReference type="NCBI Taxonomy" id="321317"/>
    <lineage>
        <taxon>Bacteria</taxon>
        <taxon>Bacillati</taxon>
        <taxon>Actinomycetota</taxon>
        <taxon>Actinomycetes</taxon>
        <taxon>Streptosporangiales</taxon>
        <taxon>Streptosporangiaceae</taxon>
        <taxon>Sphaerisporangium</taxon>
    </lineage>
</organism>
<keyword evidence="4 9" id="KW-0223">Dioxygenase</keyword>
<name>A0A7X0M5Y3_9ACTN</name>
<dbReference type="Proteomes" id="UP000555564">
    <property type="component" value="Unassembled WGS sequence"/>
</dbReference>
<keyword evidence="2 9" id="KW-0349">Heme</keyword>
<comment type="cofactor">
    <cofactor evidence="9">
        <name>heme</name>
        <dbReference type="ChEBI" id="CHEBI:30413"/>
    </cofactor>
    <text evidence="9">Binds 1 heme group per subunit.</text>
</comment>
<accession>A0A7X0M5Y3</accession>
<keyword evidence="3 9" id="KW-0479">Metal-binding</keyword>